<dbReference type="EMBL" id="UGPP01000001">
    <property type="protein sequence ID" value="STY71236.1"/>
    <property type="molecule type" value="Genomic_DNA"/>
</dbReference>
<protein>
    <submittedName>
        <fullName evidence="1">Uncharacterized protein</fullName>
    </submittedName>
</protein>
<accession>A0A378NTN6</accession>
<reference evidence="1 2" key="1">
    <citation type="submission" date="2018-06" db="EMBL/GenBank/DDBJ databases">
        <authorList>
            <consortium name="Pathogen Informatics"/>
            <person name="Doyle S."/>
        </authorList>
    </citation>
    <scope>NUCLEOTIDE SEQUENCE [LARGE SCALE GENOMIC DNA]</scope>
    <source>
        <strain evidence="1 2">NCTC10571</strain>
    </source>
</reference>
<dbReference type="Proteomes" id="UP000255234">
    <property type="component" value="Unassembled WGS sequence"/>
</dbReference>
<dbReference type="AlphaFoldDB" id="A0A378NTN6"/>
<evidence type="ECO:0000313" key="2">
    <source>
        <dbReference type="Proteomes" id="UP000255234"/>
    </source>
</evidence>
<name>A0A378NTN6_9FIRM</name>
<gene>
    <name evidence="1" type="ORF">NCTC10571_01392</name>
</gene>
<sequence length="140" mass="16160">MNKNNNLRLTLKKINNKAYEIKSFMELIPGDNISVFEPIEPEDVLNKGYVYDSGIITDDNYIVKMKELSPSYLIVMDNFLLEEVNEVCNTNLTGKKYFITSRPLENVLNKNSSNFVGDFIVKERYSPIKGLIIDNKKELK</sequence>
<evidence type="ECO:0000313" key="1">
    <source>
        <dbReference type="EMBL" id="STY71236.1"/>
    </source>
</evidence>
<organism evidence="1 2">
    <name type="scientific">Megamonas hypermegale</name>
    <dbReference type="NCBI Taxonomy" id="158847"/>
    <lineage>
        <taxon>Bacteria</taxon>
        <taxon>Bacillati</taxon>
        <taxon>Bacillota</taxon>
        <taxon>Negativicutes</taxon>
        <taxon>Selenomonadales</taxon>
        <taxon>Selenomonadaceae</taxon>
        <taxon>Megamonas</taxon>
    </lineage>
</organism>
<dbReference type="RefSeq" id="WP_115151601.1">
    <property type="nucleotide sequence ID" value="NZ_UGPP01000001.1"/>
</dbReference>
<proteinExistence type="predicted"/>